<comment type="caution">
    <text evidence="2">The sequence shown here is derived from an EMBL/GenBank/DDBJ whole genome shotgun (WGS) entry which is preliminary data.</text>
</comment>
<proteinExistence type="predicted"/>
<dbReference type="InterPro" id="IPR027396">
    <property type="entry name" value="DsrEFH-like"/>
</dbReference>
<name>A0A3M0BLI1_9AQUI</name>
<dbReference type="EMBL" id="REFO01000011">
    <property type="protein sequence ID" value="RMA97129.1"/>
    <property type="molecule type" value="Genomic_DNA"/>
</dbReference>
<evidence type="ECO:0000313" key="2">
    <source>
        <dbReference type="EMBL" id="RMA97129.1"/>
    </source>
</evidence>
<dbReference type="PANTHER" id="PTHR37691">
    <property type="entry name" value="BLR3518 PROTEIN"/>
    <property type="match status" value="1"/>
</dbReference>
<reference evidence="2 3" key="1">
    <citation type="submission" date="2018-10" db="EMBL/GenBank/DDBJ databases">
        <title>Genomic Encyclopedia of Archaeal and Bacterial Type Strains, Phase II (KMG-II): from individual species to whole genera.</title>
        <authorList>
            <person name="Goeker M."/>
        </authorList>
    </citation>
    <scope>NUCLEOTIDE SEQUENCE [LARGE SCALE GENOMIC DNA]</scope>
    <source>
        <strain evidence="2 3">VM1</strain>
    </source>
</reference>
<dbReference type="InterPro" id="IPR003787">
    <property type="entry name" value="Sulphur_relay_DsrE/F-like"/>
</dbReference>
<keyword evidence="3" id="KW-1185">Reference proteome</keyword>
<feature type="chain" id="PRO_5017971351" evidence="1">
    <location>
        <begin position="18"/>
        <end position="154"/>
    </location>
</feature>
<organism evidence="2 3">
    <name type="scientific">Hydrogenothermus marinus</name>
    <dbReference type="NCBI Taxonomy" id="133270"/>
    <lineage>
        <taxon>Bacteria</taxon>
        <taxon>Pseudomonadati</taxon>
        <taxon>Aquificota</taxon>
        <taxon>Aquificia</taxon>
        <taxon>Aquificales</taxon>
        <taxon>Hydrogenothermaceae</taxon>
        <taxon>Hydrogenothermus</taxon>
    </lineage>
</organism>
<dbReference type="PANTHER" id="PTHR37691:SF1">
    <property type="entry name" value="BLR3518 PROTEIN"/>
    <property type="match status" value="1"/>
</dbReference>
<sequence length="154" mass="18264">MKKVLFFLLVLIFSSYAKDNEVRKVVFDLRTGDIKKFENTINGIAKHIDYYESQFKTLKVVIVAHGDSYKFFLKDLSKTPYKNDKELLKKQKLLYERLKNLHDFYKVKFEICKLGMEARHLDISNLYPFVKPVYSALVGLVEWQNKGYAYMPIF</sequence>
<gene>
    <name evidence="2" type="ORF">CLV39_0784</name>
</gene>
<dbReference type="SUPFAM" id="SSF75169">
    <property type="entry name" value="DsrEFH-like"/>
    <property type="match status" value="1"/>
</dbReference>
<dbReference type="RefSeq" id="WP_121922921.1">
    <property type="nucleotide sequence ID" value="NZ_REFO01000011.1"/>
</dbReference>
<protein>
    <submittedName>
        <fullName evidence="2">Uncharacterized protein</fullName>
    </submittedName>
</protein>
<feature type="signal peptide" evidence="1">
    <location>
        <begin position="1"/>
        <end position="17"/>
    </location>
</feature>
<dbReference type="OrthoDB" id="13229at2"/>
<evidence type="ECO:0000256" key="1">
    <source>
        <dbReference type="SAM" id="SignalP"/>
    </source>
</evidence>
<dbReference type="AlphaFoldDB" id="A0A3M0BLI1"/>
<accession>A0A3M0BLI1</accession>
<dbReference type="Gene3D" id="3.40.1260.10">
    <property type="entry name" value="DsrEFH-like"/>
    <property type="match status" value="1"/>
</dbReference>
<keyword evidence="1" id="KW-0732">Signal</keyword>
<dbReference type="Pfam" id="PF02635">
    <property type="entry name" value="DsrE"/>
    <property type="match status" value="1"/>
</dbReference>
<dbReference type="Proteomes" id="UP000280842">
    <property type="component" value="Unassembled WGS sequence"/>
</dbReference>
<evidence type="ECO:0000313" key="3">
    <source>
        <dbReference type="Proteomes" id="UP000280842"/>
    </source>
</evidence>